<organism evidence="3 4">
    <name type="scientific">Ancylobacter defluvii</name>
    <dbReference type="NCBI Taxonomy" id="1282440"/>
    <lineage>
        <taxon>Bacteria</taxon>
        <taxon>Pseudomonadati</taxon>
        <taxon>Pseudomonadota</taxon>
        <taxon>Alphaproteobacteria</taxon>
        <taxon>Hyphomicrobiales</taxon>
        <taxon>Xanthobacteraceae</taxon>
        <taxon>Ancylobacter</taxon>
    </lineage>
</organism>
<proteinExistence type="predicted"/>
<dbReference type="PROSITE" id="PS51192">
    <property type="entry name" value="HELICASE_ATP_BIND_1"/>
    <property type="match status" value="1"/>
</dbReference>
<accession>A0A9W6N9U0</accession>
<dbReference type="Pfam" id="PF00271">
    <property type="entry name" value="Helicase_C"/>
    <property type="match status" value="1"/>
</dbReference>
<evidence type="ECO:0000259" key="2">
    <source>
        <dbReference type="PROSITE" id="PS51194"/>
    </source>
</evidence>
<evidence type="ECO:0000259" key="1">
    <source>
        <dbReference type="PROSITE" id="PS51192"/>
    </source>
</evidence>
<gene>
    <name evidence="3" type="ORF">GCM10017653_09410</name>
</gene>
<reference evidence="3" key="1">
    <citation type="journal article" date="2014" name="Int. J. Syst. Evol. Microbiol.">
        <title>Complete genome sequence of Corynebacterium casei LMG S-19264T (=DSM 44701T), isolated from a smear-ripened cheese.</title>
        <authorList>
            <consortium name="US DOE Joint Genome Institute (JGI-PGF)"/>
            <person name="Walter F."/>
            <person name="Albersmeier A."/>
            <person name="Kalinowski J."/>
            <person name="Ruckert C."/>
        </authorList>
    </citation>
    <scope>NUCLEOTIDE SEQUENCE</scope>
    <source>
        <strain evidence="3">VKM B-2789</strain>
    </source>
</reference>
<protein>
    <recommendedName>
        <fullName evidence="5">Superfamily II DNA or RNA helicase</fullName>
    </recommendedName>
</protein>
<dbReference type="GO" id="GO:0005829">
    <property type="term" value="C:cytosol"/>
    <property type="evidence" value="ECO:0007669"/>
    <property type="project" value="TreeGrafter"/>
</dbReference>
<sequence>MVEAMAGFFSANEITFQPISTPNSGFRPGQIGALHAALSHFSVYDEPATLCLPTGYGKTALMMALPFVLKANNVLIVEPSEALRRQTTGHFAALSVLKRIGIADGLTALPNVLSQKGRPVDLAEWEEMRATDVIVSTPQSTSPSVAPDAPRDLFDLVIFDEAHHAPADTWSAYLSHFAGAKVVFLTATPFRRDRKPIPGRLAYWYPVLKASREQAFGKVTFKPAVVKDDRNEEEVDRAVAAAAVAQLANDRKDGFDHRIFARAATIASAKQLGELYEKLGAKVAAITSHLSLKRQTEIEAELIDGKLDGVVCVDMFGEGYDFPKLKIAALHAPHRSLVPTLQFIGRFARTNDVATGDATLVAPVSRLKEANTRLFQEGVDIAELIDDAAQAQIADAEANRAILEVLKPKRQMDSDYDAVTPLLLQLYAHARIFECEERPDFSLFEETVGRNLLLVKQWTSEDGLITLLLTIDNSPPNWATSDVIANVRHDSFLLAFNETSKLCFIGSTRRTDRLYISLMDTVCEDKHRPISYERTRRALAGLTDLRFYNVGLRNTTLNTQTESYRTVTGPRAERAMTAGDARAYVQGHFFGSGVVGEDRETIGASSSSRVWSNQRLTVAGYLDWITALNHRLSGGGTIASSQLDIVQHAKTLEMLPEQIIAAGWNKVAYRSAPRVRLRRGASQWLYFQVTDLEIDHFNVSADRARLAFRVGTDALGIGFEFQIGGGAIIRQTEPEWAIEVLSGVDDWTEFSTWMSMNPPVFYSADKSSFQGVNLISPPSVTINKLSDDDTSTLDWTGCAIGIEYDTTKSGGELTVHQQLEKHLLAADGLTALLYDHRSGEAADYIAVRQNGEHVQISLYHCKGAGGQPSGGRVGDVYEVAGQVLKSVAYCDPIVLREHVEHRTHLTRHVTPSKFIVGDLTVIQKALQDTAPDKLTFAIYGVQPGIAQSQIDEHLADLMAFGLEYVQRGGAAKAAWLISP</sequence>
<reference evidence="3" key="2">
    <citation type="submission" date="2023-01" db="EMBL/GenBank/DDBJ databases">
        <authorList>
            <person name="Sun Q."/>
            <person name="Evtushenko L."/>
        </authorList>
    </citation>
    <scope>NUCLEOTIDE SEQUENCE</scope>
    <source>
        <strain evidence="3">VKM B-2789</strain>
    </source>
</reference>
<dbReference type="SMART" id="SM00490">
    <property type="entry name" value="HELICc"/>
    <property type="match status" value="1"/>
</dbReference>
<dbReference type="InterPro" id="IPR006935">
    <property type="entry name" value="Helicase/UvrB_N"/>
</dbReference>
<dbReference type="InterPro" id="IPR050742">
    <property type="entry name" value="Helicase_Restrict-Modif_Enz"/>
</dbReference>
<dbReference type="PROSITE" id="PS51194">
    <property type="entry name" value="HELICASE_CTER"/>
    <property type="match status" value="1"/>
</dbReference>
<dbReference type="CDD" id="cd17926">
    <property type="entry name" value="DEXHc_RE"/>
    <property type="match status" value="1"/>
</dbReference>
<keyword evidence="4" id="KW-1185">Reference proteome</keyword>
<dbReference type="GO" id="GO:0003677">
    <property type="term" value="F:DNA binding"/>
    <property type="evidence" value="ECO:0007669"/>
    <property type="project" value="InterPro"/>
</dbReference>
<dbReference type="AlphaFoldDB" id="A0A9W6N9U0"/>
<dbReference type="Proteomes" id="UP001143330">
    <property type="component" value="Unassembled WGS sequence"/>
</dbReference>
<dbReference type="Pfam" id="PF04851">
    <property type="entry name" value="ResIII"/>
    <property type="match status" value="1"/>
</dbReference>
<evidence type="ECO:0000313" key="3">
    <source>
        <dbReference type="EMBL" id="GLK82872.1"/>
    </source>
</evidence>
<dbReference type="RefSeq" id="WP_246547557.1">
    <property type="nucleotide sequence ID" value="NZ_JAHBGD010000027.1"/>
</dbReference>
<feature type="domain" description="Helicase C-terminal" evidence="2">
    <location>
        <begin position="243"/>
        <end position="401"/>
    </location>
</feature>
<dbReference type="GO" id="GO:0016787">
    <property type="term" value="F:hydrolase activity"/>
    <property type="evidence" value="ECO:0007669"/>
    <property type="project" value="InterPro"/>
</dbReference>
<comment type="caution">
    <text evidence="3">The sequence shown here is derived from an EMBL/GenBank/DDBJ whole genome shotgun (WGS) entry which is preliminary data.</text>
</comment>
<evidence type="ECO:0000313" key="4">
    <source>
        <dbReference type="Proteomes" id="UP001143330"/>
    </source>
</evidence>
<dbReference type="PANTHER" id="PTHR47396:SF1">
    <property type="entry name" value="ATP-DEPENDENT HELICASE IRC3-RELATED"/>
    <property type="match status" value="1"/>
</dbReference>
<dbReference type="EMBL" id="BSFM01000004">
    <property type="protein sequence ID" value="GLK82872.1"/>
    <property type="molecule type" value="Genomic_DNA"/>
</dbReference>
<evidence type="ECO:0008006" key="5">
    <source>
        <dbReference type="Google" id="ProtNLM"/>
    </source>
</evidence>
<feature type="domain" description="Helicase ATP-binding" evidence="1">
    <location>
        <begin position="39"/>
        <end position="207"/>
    </location>
</feature>
<name>A0A9W6N9U0_9HYPH</name>
<dbReference type="GO" id="GO:0005524">
    <property type="term" value="F:ATP binding"/>
    <property type="evidence" value="ECO:0007669"/>
    <property type="project" value="InterPro"/>
</dbReference>
<dbReference type="SUPFAM" id="SSF52540">
    <property type="entry name" value="P-loop containing nucleoside triphosphate hydrolases"/>
    <property type="match status" value="1"/>
</dbReference>
<dbReference type="InterPro" id="IPR027417">
    <property type="entry name" value="P-loop_NTPase"/>
</dbReference>
<dbReference type="InterPro" id="IPR014001">
    <property type="entry name" value="Helicase_ATP-bd"/>
</dbReference>
<dbReference type="SMART" id="SM00487">
    <property type="entry name" value="DEXDc"/>
    <property type="match status" value="1"/>
</dbReference>
<dbReference type="InterPro" id="IPR001650">
    <property type="entry name" value="Helicase_C-like"/>
</dbReference>
<dbReference type="Gene3D" id="3.40.50.300">
    <property type="entry name" value="P-loop containing nucleotide triphosphate hydrolases"/>
    <property type="match status" value="2"/>
</dbReference>
<dbReference type="PANTHER" id="PTHR47396">
    <property type="entry name" value="TYPE I RESTRICTION ENZYME ECOKI R PROTEIN"/>
    <property type="match status" value="1"/>
</dbReference>